<dbReference type="AlphaFoldDB" id="A0A2I0KRM1"/>
<evidence type="ECO:0008006" key="4">
    <source>
        <dbReference type="Google" id="ProtNLM"/>
    </source>
</evidence>
<feature type="region of interest" description="Disordered" evidence="1">
    <location>
        <begin position="344"/>
        <end position="373"/>
    </location>
</feature>
<dbReference type="Proteomes" id="UP000233551">
    <property type="component" value="Unassembled WGS sequence"/>
</dbReference>
<name>A0A2I0KRM1_PUNGR</name>
<sequence>MDRLRPCPRLDIIITPSVDITRLWNTFHPVDRAFLRLIIGDLPLLADSPIDWTLLRTAISFWDTQRAVFSFHGTELAPTVEEYAALLQRFTPIHDIVRASERVGSDSCAHSEPRQGDSAFERYTGPSVGKSAQDLSSLGSVAERFCLYRTRVALTQLRVVLTTGVASYPTRARGRMAEEQQPVISEQDAPPMPAHSLPQDTHAMSPPAASMVYSDVLPTHLPSPAQALSNVVDPVRFTALEGMVNQLAANINTNMTELMAMLRDQNRASSSHTPPPKRRTAMHLNPVDPPIHVTNNEDMSFSAMTYVSTVSPEKRMKRMEETIRALQADLIEAGKKLDMDVKLGRIEGPSRKKDGETPKKQTTGTSRRGKDATIGIVNSGHQASQPISVDYTPALPTSQAYAHPVHYVQPYKTPQAYFPTSPTVIQSQPPQQQFLAGNKIRTEAPDPHFDPSMQNQNLRCEFHHGAPGHTLDTCWRLPDKIQEMIDTRQISFNEAKPPNVRANPLPDHGSGSGPSVNMISIAAIEEEEDSQKSSIPFVINYAPVEIAFAPIPFVIEVPAKEPYHDSRVPWTYESEVASAELEMSAMGITRSGRVYQGPEPVDKGKAPATGFSTVPEAVSFPTKKVIDQEAEAFMKISFSEDEIPSEGQGHLRALHIVCKCNNHVVGRVMIDNGSALNVCPISTLKQMNVDMSRIRASKTTIMGGTSNTSITETDDFSSDAVEAFLALPAIYAVIEETSSRVHIRPVREDEELTNWTSVPLYSAIVADV</sequence>
<proteinExistence type="predicted"/>
<evidence type="ECO:0000313" key="3">
    <source>
        <dbReference type="Proteomes" id="UP000233551"/>
    </source>
</evidence>
<gene>
    <name evidence="2" type="ORF">CRG98_009120</name>
</gene>
<reference evidence="2 3" key="1">
    <citation type="submission" date="2017-11" db="EMBL/GenBank/DDBJ databases">
        <title>De-novo sequencing of pomegranate (Punica granatum L.) genome.</title>
        <authorList>
            <person name="Akparov Z."/>
            <person name="Amiraslanov A."/>
            <person name="Hajiyeva S."/>
            <person name="Abbasov M."/>
            <person name="Kaur K."/>
            <person name="Hamwieh A."/>
            <person name="Solovyev V."/>
            <person name="Salamov A."/>
            <person name="Braich B."/>
            <person name="Kosarev P."/>
            <person name="Mahmoud A."/>
            <person name="Hajiyev E."/>
            <person name="Babayeva S."/>
            <person name="Izzatullayeva V."/>
            <person name="Mammadov A."/>
            <person name="Mammadov A."/>
            <person name="Sharifova S."/>
            <person name="Ojaghi J."/>
            <person name="Eynullazada K."/>
            <person name="Bayramov B."/>
            <person name="Abdulazimova A."/>
            <person name="Shahmuradov I."/>
        </authorList>
    </citation>
    <scope>NUCLEOTIDE SEQUENCE [LARGE SCALE GENOMIC DNA]</scope>
    <source>
        <strain evidence="3">cv. AG2017</strain>
        <tissue evidence="2">Leaf</tissue>
    </source>
</reference>
<feature type="region of interest" description="Disordered" evidence="1">
    <location>
        <begin position="104"/>
        <end position="133"/>
    </location>
</feature>
<dbReference type="PANTHER" id="PTHR32108">
    <property type="entry name" value="DNA-DIRECTED RNA POLYMERASE SUBUNIT ALPHA"/>
    <property type="match status" value="1"/>
</dbReference>
<comment type="caution">
    <text evidence="2">The sequence shown here is derived from an EMBL/GenBank/DDBJ whole genome shotgun (WGS) entry which is preliminary data.</text>
</comment>
<keyword evidence="3" id="KW-1185">Reference proteome</keyword>
<organism evidence="2 3">
    <name type="scientific">Punica granatum</name>
    <name type="common">Pomegranate</name>
    <dbReference type="NCBI Taxonomy" id="22663"/>
    <lineage>
        <taxon>Eukaryota</taxon>
        <taxon>Viridiplantae</taxon>
        <taxon>Streptophyta</taxon>
        <taxon>Embryophyta</taxon>
        <taxon>Tracheophyta</taxon>
        <taxon>Spermatophyta</taxon>
        <taxon>Magnoliopsida</taxon>
        <taxon>eudicotyledons</taxon>
        <taxon>Gunneridae</taxon>
        <taxon>Pentapetalae</taxon>
        <taxon>rosids</taxon>
        <taxon>malvids</taxon>
        <taxon>Myrtales</taxon>
        <taxon>Lythraceae</taxon>
        <taxon>Punica</taxon>
    </lineage>
</organism>
<evidence type="ECO:0000313" key="2">
    <source>
        <dbReference type="EMBL" id="PKI70486.1"/>
    </source>
</evidence>
<feature type="compositionally biased region" description="Basic and acidic residues" evidence="1">
    <location>
        <begin position="104"/>
        <end position="115"/>
    </location>
</feature>
<feature type="compositionally biased region" description="Basic and acidic residues" evidence="1">
    <location>
        <begin position="344"/>
        <end position="359"/>
    </location>
</feature>
<protein>
    <recommendedName>
        <fullName evidence="4">Retrotransposon gag domain-containing protein</fullName>
    </recommendedName>
</protein>
<dbReference type="EMBL" id="PGOL01000439">
    <property type="protein sequence ID" value="PKI70486.1"/>
    <property type="molecule type" value="Genomic_DNA"/>
</dbReference>
<evidence type="ECO:0000256" key="1">
    <source>
        <dbReference type="SAM" id="MobiDB-lite"/>
    </source>
</evidence>
<accession>A0A2I0KRM1</accession>
<feature type="region of interest" description="Disordered" evidence="1">
    <location>
        <begin position="266"/>
        <end position="287"/>
    </location>
</feature>